<evidence type="ECO:0000256" key="6">
    <source>
        <dbReference type="ARBA" id="ARBA00022676"/>
    </source>
</evidence>
<dbReference type="Gene3D" id="3.40.50.2020">
    <property type="match status" value="1"/>
</dbReference>
<name>A0A382AZA5_9ZZZZ</name>
<comment type="subunit">
    <text evidence="4">Homodimer.</text>
</comment>
<dbReference type="GO" id="GO:0006207">
    <property type="term" value="P:'de novo' pyrimidine nucleobase biosynthetic process"/>
    <property type="evidence" value="ECO:0007669"/>
    <property type="project" value="TreeGrafter"/>
</dbReference>
<reference evidence="10" key="1">
    <citation type="submission" date="2018-05" db="EMBL/GenBank/DDBJ databases">
        <authorList>
            <person name="Lanie J.A."/>
            <person name="Ng W.-L."/>
            <person name="Kazmierczak K.M."/>
            <person name="Andrzejewski T.M."/>
            <person name="Davidsen T.M."/>
            <person name="Wayne K.J."/>
            <person name="Tettelin H."/>
            <person name="Glass J.I."/>
            <person name="Rusch D."/>
            <person name="Podicherti R."/>
            <person name="Tsui H.-C.T."/>
            <person name="Winkler M.E."/>
        </authorList>
    </citation>
    <scope>NUCLEOTIDE SEQUENCE</scope>
</reference>
<comment type="function">
    <text evidence="1">Catalyzes the transfer of a ribosyl phosphate group from 5-phosphoribose 1-diphosphate to orotate, leading to the formation of orotidine monophosphate (OMP).</text>
</comment>
<dbReference type="Pfam" id="PF00156">
    <property type="entry name" value="Pribosyltran"/>
    <property type="match status" value="1"/>
</dbReference>
<dbReference type="InterPro" id="IPR004467">
    <property type="entry name" value="Or_phspho_trans_dom"/>
</dbReference>
<dbReference type="UniPathway" id="UPA00070">
    <property type="reaction ID" value="UER00119"/>
</dbReference>
<protein>
    <recommendedName>
        <fullName evidence="5">orotate phosphoribosyltransferase</fullName>
        <ecNumber evidence="5">2.4.2.10</ecNumber>
    </recommendedName>
</protein>
<keyword evidence="6" id="KW-0328">Glycosyltransferase</keyword>
<accession>A0A382AZA5</accession>
<proteinExistence type="inferred from homology"/>
<dbReference type="AlphaFoldDB" id="A0A382AZA5"/>
<dbReference type="InterPro" id="IPR023031">
    <property type="entry name" value="OPRT"/>
</dbReference>
<dbReference type="EC" id="2.4.2.10" evidence="5"/>
<dbReference type="CDD" id="cd06223">
    <property type="entry name" value="PRTases_typeI"/>
    <property type="match status" value="1"/>
</dbReference>
<evidence type="ECO:0000256" key="2">
    <source>
        <dbReference type="ARBA" id="ARBA00004889"/>
    </source>
</evidence>
<dbReference type="HAMAP" id="MF_01208">
    <property type="entry name" value="PyrE"/>
    <property type="match status" value="1"/>
</dbReference>
<organism evidence="10">
    <name type="scientific">marine metagenome</name>
    <dbReference type="NCBI Taxonomy" id="408172"/>
    <lineage>
        <taxon>unclassified sequences</taxon>
        <taxon>metagenomes</taxon>
        <taxon>ecological metagenomes</taxon>
    </lineage>
</organism>
<dbReference type="InterPro" id="IPR029057">
    <property type="entry name" value="PRTase-like"/>
</dbReference>
<comment type="pathway">
    <text evidence="2">Pyrimidine metabolism; UMP biosynthesis via de novo pathway; UMP from orotate: step 1/2.</text>
</comment>
<dbReference type="PANTHER" id="PTHR46683">
    <property type="entry name" value="OROTATE PHOSPHORIBOSYLTRANSFERASE 1-RELATED"/>
    <property type="match status" value="1"/>
</dbReference>
<evidence type="ECO:0000256" key="3">
    <source>
        <dbReference type="ARBA" id="ARBA00006340"/>
    </source>
</evidence>
<evidence type="ECO:0000256" key="5">
    <source>
        <dbReference type="ARBA" id="ARBA00011971"/>
    </source>
</evidence>
<comment type="similarity">
    <text evidence="3">Belongs to the purine/pyrimidine phosphoribosyltransferase family. PyrE subfamily.</text>
</comment>
<evidence type="ECO:0000259" key="9">
    <source>
        <dbReference type="Pfam" id="PF00156"/>
    </source>
</evidence>
<dbReference type="PANTHER" id="PTHR46683:SF1">
    <property type="entry name" value="OROTATE PHOSPHORIBOSYLTRANSFERASE 1-RELATED"/>
    <property type="match status" value="1"/>
</dbReference>
<evidence type="ECO:0000256" key="1">
    <source>
        <dbReference type="ARBA" id="ARBA00003769"/>
    </source>
</evidence>
<evidence type="ECO:0000313" key="10">
    <source>
        <dbReference type="EMBL" id="SVB06798.1"/>
    </source>
</evidence>
<dbReference type="GO" id="GO:0046132">
    <property type="term" value="P:pyrimidine ribonucleoside biosynthetic process"/>
    <property type="evidence" value="ECO:0007669"/>
    <property type="project" value="TreeGrafter"/>
</dbReference>
<dbReference type="GO" id="GO:0044205">
    <property type="term" value="P:'de novo' UMP biosynthetic process"/>
    <property type="evidence" value="ECO:0007669"/>
    <property type="project" value="UniProtKB-UniPathway"/>
</dbReference>
<keyword evidence="7" id="KW-0808">Transferase</keyword>
<dbReference type="GO" id="GO:0004588">
    <property type="term" value="F:orotate phosphoribosyltransferase activity"/>
    <property type="evidence" value="ECO:0007669"/>
    <property type="project" value="UniProtKB-EC"/>
</dbReference>
<feature type="domain" description="Phosphoribosyltransferase" evidence="9">
    <location>
        <begin position="54"/>
        <end position="164"/>
    </location>
</feature>
<dbReference type="SUPFAM" id="SSF53271">
    <property type="entry name" value="PRTase-like"/>
    <property type="match status" value="1"/>
</dbReference>
<evidence type="ECO:0000256" key="4">
    <source>
        <dbReference type="ARBA" id="ARBA00011738"/>
    </source>
</evidence>
<evidence type="ECO:0000256" key="8">
    <source>
        <dbReference type="ARBA" id="ARBA00022975"/>
    </source>
</evidence>
<sequence>MKEHQIKFLNMAIEVNALMFGDFTLKSGRKSPYFFNIASFIQSGHLSDLADLYVREIINNQINYDVIFGPAYKGIPLASAVSVALSREQSRPVPVCFDRKEEKVHGEGGKLVGSVENKNVLIIDDVLTAGTALNNSIRLIQEAKGSVSAAIVALDRQELEDNKRISSSLREELNIPIYSISDLDNLIDFLERSEGKKKIATKLKSLLIN</sequence>
<dbReference type="InterPro" id="IPR000836">
    <property type="entry name" value="PRTase_dom"/>
</dbReference>
<evidence type="ECO:0000256" key="7">
    <source>
        <dbReference type="ARBA" id="ARBA00022679"/>
    </source>
</evidence>
<dbReference type="EMBL" id="UINC01027482">
    <property type="protein sequence ID" value="SVB06798.1"/>
    <property type="molecule type" value="Genomic_DNA"/>
</dbReference>
<dbReference type="GO" id="GO:0005737">
    <property type="term" value="C:cytoplasm"/>
    <property type="evidence" value="ECO:0007669"/>
    <property type="project" value="TreeGrafter"/>
</dbReference>
<keyword evidence="8" id="KW-0665">Pyrimidine biosynthesis</keyword>
<gene>
    <name evidence="10" type="ORF">METZ01_LOCUS159652</name>
</gene>
<dbReference type="NCBIfam" id="TIGR00336">
    <property type="entry name" value="pyrE"/>
    <property type="match status" value="1"/>
</dbReference>